<feature type="compositionally biased region" description="Low complexity" evidence="1">
    <location>
        <begin position="396"/>
        <end position="418"/>
    </location>
</feature>
<feature type="compositionally biased region" description="Basic residues" evidence="1">
    <location>
        <begin position="1364"/>
        <end position="1382"/>
    </location>
</feature>
<dbReference type="OMA" id="GATMENT"/>
<evidence type="ECO:0000313" key="3">
    <source>
        <dbReference type="Proteomes" id="UP000266841"/>
    </source>
</evidence>
<reference evidence="2 3" key="1">
    <citation type="journal article" date="2012" name="Genome Biol.">
        <title>Genome and low-iron response of an oceanic diatom adapted to chronic iron limitation.</title>
        <authorList>
            <person name="Lommer M."/>
            <person name="Specht M."/>
            <person name="Roy A.S."/>
            <person name="Kraemer L."/>
            <person name="Andreson R."/>
            <person name="Gutowska M.A."/>
            <person name="Wolf J."/>
            <person name="Bergner S.V."/>
            <person name="Schilhabel M.B."/>
            <person name="Klostermeier U.C."/>
            <person name="Beiko R.G."/>
            <person name="Rosenstiel P."/>
            <person name="Hippler M."/>
            <person name="Laroche J."/>
        </authorList>
    </citation>
    <scope>NUCLEOTIDE SEQUENCE [LARGE SCALE GENOMIC DNA]</scope>
    <source>
        <strain evidence="2 3">CCMP1005</strain>
    </source>
</reference>
<feature type="region of interest" description="Disordered" evidence="1">
    <location>
        <begin position="1345"/>
        <end position="1455"/>
    </location>
</feature>
<feature type="region of interest" description="Disordered" evidence="1">
    <location>
        <begin position="649"/>
        <end position="690"/>
    </location>
</feature>
<feature type="compositionally biased region" description="Acidic residues" evidence="1">
    <location>
        <begin position="751"/>
        <end position="761"/>
    </location>
</feature>
<feature type="non-terminal residue" evidence="2">
    <location>
        <position position="1"/>
    </location>
</feature>
<proteinExistence type="predicted"/>
<keyword evidence="3" id="KW-1185">Reference proteome</keyword>
<feature type="region of interest" description="Disordered" evidence="1">
    <location>
        <begin position="93"/>
        <end position="122"/>
    </location>
</feature>
<feature type="compositionally biased region" description="Basic residues" evidence="1">
    <location>
        <begin position="649"/>
        <end position="663"/>
    </location>
</feature>
<protein>
    <submittedName>
        <fullName evidence="2">Uncharacterized protein</fullName>
    </submittedName>
</protein>
<evidence type="ECO:0000313" key="2">
    <source>
        <dbReference type="EMBL" id="EJK76661.1"/>
    </source>
</evidence>
<dbReference type="eggNOG" id="ENOG502TGNK">
    <property type="taxonomic scope" value="Eukaryota"/>
</dbReference>
<comment type="caution">
    <text evidence="2">The sequence shown here is derived from an EMBL/GenBank/DDBJ whole genome shotgun (WGS) entry which is preliminary data.</text>
</comment>
<evidence type="ECO:0000256" key="1">
    <source>
        <dbReference type="SAM" id="MobiDB-lite"/>
    </source>
</evidence>
<dbReference type="OrthoDB" id="49387at2759"/>
<feature type="compositionally biased region" description="Acidic residues" evidence="1">
    <location>
        <begin position="1427"/>
        <end position="1455"/>
    </location>
</feature>
<dbReference type="EMBL" id="AGNL01001876">
    <property type="protein sequence ID" value="EJK76661.1"/>
    <property type="molecule type" value="Genomic_DNA"/>
</dbReference>
<feature type="region of interest" description="Disordered" evidence="1">
    <location>
        <begin position="394"/>
        <end position="434"/>
    </location>
</feature>
<feature type="region of interest" description="Disordered" evidence="1">
    <location>
        <begin position="748"/>
        <end position="767"/>
    </location>
</feature>
<sequence>GSTMGHGRPWTDALVRSLTAASDPGRTWEEVLADDERRGGIGHVLGCLLRTAAFASGGEGGGGVGGCTGNLLQGLAQLGFLLIDCVKRDPDDVKSRGGGRPTVQGVLGTSPTGLADPRHGPEEVSASHAAASAGRFLLCHLFHRSAALASPLLSSSLSSSCPSSDGGTALCRSILRGCADRYCGMAPNAGEHAALLGDLLRFSPAVLRGIVPEDFPDVVGGGMETDEANGGLDGEQLEEVVGLALAAHHLPSLIDTLSNVRGGGMRPSVASRHVIPSIVRLLLLQATTGRMVGSMWRRTDAEDRVDHAFLLSKKALFSADTGRRSAAVGLLVGLLGVAAAASGMSSRGGNRRSGTWTSMMYDMKGCLRRSLTQHQSSVRTEAYSSLVALLPKTVAPDDGASQSPASSSGGRTPSSSPRLLPPGSPPGPLPRIPPDSERAVVCLVSEILLSSLERPTTAKTAEGKERMAIAALPVREGRLGVPRAAAVDQGRKKKAKPSSAGRAMLDEALGRIEEPLALLVASCAAVSSLVEEEDDTKEGAVEDETRKALCRLRRQLAGTDVDACVRWVKKSRTLHGIQDNGKRAEQMAVARIATLIVVSTLCEVFMGTCQLGGDGPDDEAVEDLFSLRCDAIDEAAKIMSSFAVRKKTAGKKKKGGEKKKKLKDRNENNSQEDEDGDEPPAEKKKARGKKDDAATAAVVLTRLKSDEVSDAAIEKNKHLLEETVLGLCPALSQEFLAGSMRRFGAGALTEPDYDSDSESDDEPQKTAKERLARCLPFRRFIAVKSLLLMSGTADVVKAGARFGSLVHGPTMDARSADTMRIASSFLLGPLLLAEFVRSVYRLERTFAPPASSSGGGGAGQQSHATMPFAQLCMRAFASCIRGIMTDGPHGMSKAKRVEALISCAVGKARSVAPQSGDGFDFYNGRTLSRPHGAPEDEMQLARALVPFVSPGVVTEATTCDDASTRLSVLAELLANGMYREADEVCHFVSIAAGAFTDANLRERHGVYLLRAWETGEGRRVGVLGVDHACDDEGSSPGLNETCALSAFDLAIRLGSGLSGGAPVPLPPGLPCDGVARGRSAMGLPLSDAESWPPNARGRIGRLLAQGGMQGKIAIGALLSSAIDDALNEAEFLVKTIPNIEGSALDLAQRFASGLLLAASEMIGASALGAENAGENGSFVSLLLKNTRRVYMIVTKLILSYMRNPESLTSKETKQFLDSMTNYLIPRVSAVSPFRVVFLAFSVDSIQACLLTAVTFLPHQMLMVLQEVQGSGDKGKFLAESKIESYGKVSSALVFEKERLDNALLKVGQKLKQLKLEQDSEWLQDKVVVNLNRDFKIIDTEGAKAREAPKKKKAVKKEKKEGKGTKRSKKGKEPKKASKKRKRSADSDEEEDEEGTDSRSMSSMSIDADEEEDDSKSVISLSRLTAQMEDDGSESEEDSDDDNDEDEDSEESEDEY</sequence>
<name>K0TMZ3_THAOC</name>
<feature type="compositionally biased region" description="Acidic residues" evidence="1">
    <location>
        <begin position="670"/>
        <end position="679"/>
    </location>
</feature>
<organism evidence="2 3">
    <name type="scientific">Thalassiosira oceanica</name>
    <name type="common">Marine diatom</name>
    <dbReference type="NCBI Taxonomy" id="159749"/>
    <lineage>
        <taxon>Eukaryota</taxon>
        <taxon>Sar</taxon>
        <taxon>Stramenopiles</taxon>
        <taxon>Ochrophyta</taxon>
        <taxon>Bacillariophyta</taxon>
        <taxon>Coscinodiscophyceae</taxon>
        <taxon>Thalassiosirophycidae</taxon>
        <taxon>Thalassiosirales</taxon>
        <taxon>Thalassiosiraceae</taxon>
        <taxon>Thalassiosira</taxon>
    </lineage>
</organism>
<feature type="compositionally biased region" description="Pro residues" evidence="1">
    <location>
        <begin position="419"/>
        <end position="433"/>
    </location>
</feature>
<gene>
    <name evidence="2" type="ORF">THAOC_01566</name>
</gene>
<accession>K0TMZ3</accession>
<dbReference type="Proteomes" id="UP000266841">
    <property type="component" value="Unassembled WGS sequence"/>
</dbReference>